<proteinExistence type="predicted"/>
<evidence type="ECO:0000313" key="1">
    <source>
        <dbReference type="EMBL" id="KRZ34092.1"/>
    </source>
</evidence>
<organism evidence="1 2">
    <name type="scientific">Trichinella pseudospiralis</name>
    <name type="common">Parasitic roundworm</name>
    <dbReference type="NCBI Taxonomy" id="6337"/>
    <lineage>
        <taxon>Eukaryota</taxon>
        <taxon>Metazoa</taxon>
        <taxon>Ecdysozoa</taxon>
        <taxon>Nematoda</taxon>
        <taxon>Enoplea</taxon>
        <taxon>Dorylaimia</taxon>
        <taxon>Trichinellida</taxon>
        <taxon>Trichinellidae</taxon>
        <taxon>Trichinella</taxon>
    </lineage>
</organism>
<comment type="caution">
    <text evidence="1">The sequence shown here is derived from an EMBL/GenBank/DDBJ whole genome shotgun (WGS) entry which is preliminary data.</text>
</comment>
<sequence>MTRIIYFCYLLLRPSESTKYKNEFTNDRENYVSLLTGQIGWLASVAYSEIEQNRLENSDLIRHRRMRNKTAIAFSQLMASV</sequence>
<dbReference type="Proteomes" id="UP000054805">
    <property type="component" value="Unassembled WGS sequence"/>
</dbReference>
<reference evidence="1 2" key="1">
    <citation type="submission" date="2015-01" db="EMBL/GenBank/DDBJ databases">
        <title>Evolution of Trichinella species and genotypes.</title>
        <authorList>
            <person name="Korhonen P.K."/>
            <person name="Edoardo P."/>
            <person name="Giuseppe L.R."/>
            <person name="Gasser R.B."/>
        </authorList>
    </citation>
    <scope>NUCLEOTIDE SEQUENCE [LARGE SCALE GENOMIC DNA]</scope>
    <source>
        <strain evidence="1">ISS588</strain>
    </source>
</reference>
<keyword evidence="2" id="KW-1185">Reference proteome</keyword>
<dbReference type="EMBL" id="JYDS01000005">
    <property type="protein sequence ID" value="KRZ34092.1"/>
    <property type="molecule type" value="Genomic_DNA"/>
</dbReference>
<evidence type="ECO:0000313" key="2">
    <source>
        <dbReference type="Proteomes" id="UP000054805"/>
    </source>
</evidence>
<accession>A0A0V1JGF4</accession>
<protein>
    <submittedName>
        <fullName evidence="1">Uncharacterized protein</fullName>
    </submittedName>
</protein>
<name>A0A0V1JGF4_TRIPS</name>
<gene>
    <name evidence="1" type="ORF">T4B_6796</name>
</gene>
<dbReference type="AlphaFoldDB" id="A0A0V1JGF4"/>